<accession>A0A914CFN4</accession>
<evidence type="ECO:0000313" key="2">
    <source>
        <dbReference type="WBParaSite" id="ACRNAN_Path_98.g358.t1"/>
    </source>
</evidence>
<keyword evidence="1" id="KW-1185">Reference proteome</keyword>
<reference evidence="2" key="1">
    <citation type="submission" date="2022-11" db="UniProtKB">
        <authorList>
            <consortium name="WormBaseParasite"/>
        </authorList>
    </citation>
    <scope>IDENTIFICATION</scope>
</reference>
<dbReference type="WBParaSite" id="ACRNAN_Path_98.g358.t1">
    <property type="protein sequence ID" value="ACRNAN_Path_98.g358.t1"/>
    <property type="gene ID" value="ACRNAN_Path_98.g358"/>
</dbReference>
<dbReference type="Proteomes" id="UP000887540">
    <property type="component" value="Unplaced"/>
</dbReference>
<dbReference type="AlphaFoldDB" id="A0A914CFN4"/>
<protein>
    <submittedName>
        <fullName evidence="2">Uncharacterized protein</fullName>
    </submittedName>
</protein>
<name>A0A914CFN4_9BILA</name>
<organism evidence="1 2">
    <name type="scientific">Acrobeloides nanus</name>
    <dbReference type="NCBI Taxonomy" id="290746"/>
    <lineage>
        <taxon>Eukaryota</taxon>
        <taxon>Metazoa</taxon>
        <taxon>Ecdysozoa</taxon>
        <taxon>Nematoda</taxon>
        <taxon>Chromadorea</taxon>
        <taxon>Rhabditida</taxon>
        <taxon>Tylenchina</taxon>
        <taxon>Cephalobomorpha</taxon>
        <taxon>Cephaloboidea</taxon>
        <taxon>Cephalobidae</taxon>
        <taxon>Acrobeloides</taxon>
    </lineage>
</organism>
<proteinExistence type="predicted"/>
<sequence length="130" mass="15420">MFLDMKETSNDSKVGTEPLKFSTTFKSCESTRTYGVTIKEIVTENCSKFRVFLYRLDKSNRVYACTCFPYANTFNLYTLRKRKVNTNNVYWPEFFKDAFIERSYDEMTIVLQDFFYDAKKSSILLNMNSK</sequence>
<evidence type="ECO:0000313" key="1">
    <source>
        <dbReference type="Proteomes" id="UP000887540"/>
    </source>
</evidence>